<sequence>MSRESSERSVVRRVRRDLAASSSLEEALTGRYEPLGVVGQGSFAKVFLSRHILTGTKVAVKVLRKGAGATLSWVLSELDIMKGLEHPHVVQLLEIVETPGTAYVVMEHMAGGQLGQHIPEVVGLWEDEARMLFGQVASAVGYCHAQGIAHRDVKADNVLLDAAGRAKLCDFGLACRFRAGEKLGLLCGTVAYWAPELHQREPYDGPAVDVWSLGVLLILMLTGSVPFTGASYEQAKEQVLQARYHLPFHLSDEAQSLVSWMLTLEPAHRPTLQQILGHPWLSQDGERCPSPPAELLPKRADTSILLAMLDLGYGLQETWVSVATRQFNQAMATYLLLGHQKTRGEGCQVRLQMPGWPQVGPCPSLSIPSSLTLGPRWGVSRPAMCSWPLSACEQQQQQQQQQQQPEELKPSGQLAGLVGVGRRMSRESSERSVVRRVRRDLAASSSLEEALTGRYEPLGVVGQGSFAKVFLSRHILTGTKVAVKVLRKGAGATLSWVLSELDIMKGLEHPHVVQLLEIVETPGTAYVVMEHMAGGQLGQHIPEVVGLWEDEARMLFGQVASAVGYCHAQGIAHRDVKADNVLLDAAGRAKLCDFGLACRFRAGEKLGLLCGTVAYWAPELHQREPYDGPAVDVWSLGVLLILMLTGSVPFTGASYEQAKEQVLQARYHLPFHLSDEAQSLVSWMLTLEPAHRPTLQQILGHPWLSQDGERCPSPPAELLPKRADTSILLAMLDLGYGLQETWVSVATRQFNQAMATYLLLGHQKTRGEGCQVRLQMPGWPQVGPCPSLSIPSSLTLGPRWGVSRPAMCSWPLSACEQQQQQQQQQQPEELKPSGQLAGLVGVGRRMSRESSERSVVRRVRRDLAASSSLEEALTGRYEPLGVVGQGSFAKVFLARHILTGTKVAVKVLRKGAGATLSWVLSELDIMKGLEHPHVVQLLEIVETPGTAYVVMEHMAGGQLGQHIPEVVGLWEDEARMLFGQVASAVGYCHAQGIAHRDVKAENVLLDAAGRAKLCDFGLACRFRAGEKLGLLCGTVAYWAPELHRREPYDGPAVDVWSLGVLLILMLTGSVPFTGASYEQAKEQVLQARYHLPFHLSDEAQSLVSWMLTLEPAHRPTLQQILGHPWLSQDGERCPSPPAELLPKRADTSILLAMLDLGYGLQETWVSVATRQFNQAMATYLLLGHQKTRGAGCQVRLQMPGWPQVGPCPSLCIPSNLTLGPRWGVSRPAMRSWPLSACEQQQQQQQQQQQPEELKPSGQVGSRRASLPAIMLCSLSASVPAPGPTAPLPGSSQALAPDPSSSSTAQPPAGSRTPGLTRDTARGWRGVVRRMATCLASLCCCGQAPRTGSGRSNRVAPAAGGPAPPAPAPRDPPGPAPTRDRWPGFYLTRASCWRRCATCPGRRLPDPSGRRTPEDTRTPVGPCAPPGSHLRDFSLDTCPALLSSALSPTLWGRDAS</sequence>
<comment type="catalytic activity">
    <reaction evidence="7">
        <text>L-threonyl-[protein] + ATP = O-phospho-L-threonyl-[protein] + ADP + H(+)</text>
        <dbReference type="Rhea" id="RHEA:46608"/>
        <dbReference type="Rhea" id="RHEA-COMP:11060"/>
        <dbReference type="Rhea" id="RHEA-COMP:11605"/>
        <dbReference type="ChEBI" id="CHEBI:15378"/>
        <dbReference type="ChEBI" id="CHEBI:30013"/>
        <dbReference type="ChEBI" id="CHEBI:30616"/>
        <dbReference type="ChEBI" id="CHEBI:61977"/>
        <dbReference type="ChEBI" id="CHEBI:456216"/>
        <dbReference type="EC" id="2.7.11.1"/>
    </reaction>
</comment>
<evidence type="ECO:0000256" key="8">
    <source>
        <dbReference type="ARBA" id="ARBA00048679"/>
    </source>
</evidence>
<evidence type="ECO:0000256" key="6">
    <source>
        <dbReference type="ARBA" id="ARBA00022840"/>
    </source>
</evidence>
<dbReference type="InterPro" id="IPR011009">
    <property type="entry name" value="Kinase-like_dom_sf"/>
</dbReference>
<dbReference type="PROSITE" id="PS00108">
    <property type="entry name" value="PROTEIN_KINASE_ST"/>
    <property type="match status" value="3"/>
</dbReference>
<comment type="caution">
    <text evidence="12">The sequence shown here is derived from an EMBL/GenBank/DDBJ whole genome shotgun (WGS) entry which is preliminary data.</text>
</comment>
<keyword evidence="13" id="KW-1185">Reference proteome</keyword>
<dbReference type="SMART" id="SM00220">
    <property type="entry name" value="S_TKc"/>
    <property type="match status" value="3"/>
</dbReference>
<feature type="binding site" evidence="9">
    <location>
        <position position="906"/>
    </location>
    <ligand>
        <name>ATP</name>
        <dbReference type="ChEBI" id="CHEBI:30616"/>
    </ligand>
</feature>
<evidence type="ECO:0000256" key="3">
    <source>
        <dbReference type="ARBA" id="ARBA00022679"/>
    </source>
</evidence>
<feature type="compositionally biased region" description="Polar residues" evidence="10">
    <location>
        <begin position="1289"/>
        <end position="1305"/>
    </location>
</feature>
<dbReference type="GO" id="GO:0045719">
    <property type="term" value="P:negative regulation of glycogen biosynthetic process"/>
    <property type="evidence" value="ECO:0007669"/>
    <property type="project" value="TreeGrafter"/>
</dbReference>
<evidence type="ECO:0000256" key="1">
    <source>
        <dbReference type="ARBA" id="ARBA00012513"/>
    </source>
</evidence>
<feature type="region of interest" description="Disordered" evidence="10">
    <location>
        <begin position="1345"/>
        <end position="1378"/>
    </location>
</feature>
<feature type="compositionally biased region" description="Low complexity" evidence="10">
    <location>
        <begin position="1239"/>
        <end position="1249"/>
    </location>
</feature>
<dbReference type="EC" id="2.7.11.1" evidence="1"/>
<dbReference type="PROSITE" id="PS50011">
    <property type="entry name" value="PROTEIN_KINASE_DOM"/>
    <property type="match status" value="3"/>
</dbReference>
<evidence type="ECO:0000256" key="2">
    <source>
        <dbReference type="ARBA" id="ARBA00022527"/>
    </source>
</evidence>
<dbReference type="GO" id="GO:0005634">
    <property type="term" value="C:nucleus"/>
    <property type="evidence" value="ECO:0007669"/>
    <property type="project" value="TreeGrafter"/>
</dbReference>
<evidence type="ECO:0000256" key="9">
    <source>
        <dbReference type="PROSITE-ProRule" id="PRU10141"/>
    </source>
</evidence>
<evidence type="ECO:0000259" key="11">
    <source>
        <dbReference type="PROSITE" id="PS50011"/>
    </source>
</evidence>
<reference evidence="12" key="1">
    <citation type="submission" date="2019-04" db="EMBL/GenBank/DDBJ databases">
        <authorList>
            <person name="Alioto T."/>
            <person name="Alioto T."/>
        </authorList>
    </citation>
    <scope>NUCLEOTIDE SEQUENCE [LARGE SCALE GENOMIC DNA]</scope>
</reference>
<feature type="domain" description="Protein kinase" evidence="11">
    <location>
        <begin position="455"/>
        <end position="704"/>
    </location>
</feature>
<evidence type="ECO:0000256" key="7">
    <source>
        <dbReference type="ARBA" id="ARBA00047899"/>
    </source>
</evidence>
<evidence type="ECO:0000256" key="4">
    <source>
        <dbReference type="ARBA" id="ARBA00022741"/>
    </source>
</evidence>
<dbReference type="EMBL" id="CABDUW010002104">
    <property type="protein sequence ID" value="VTJ85443.1"/>
    <property type="molecule type" value="Genomic_DNA"/>
</dbReference>
<dbReference type="InterPro" id="IPR000719">
    <property type="entry name" value="Prot_kinase_dom"/>
</dbReference>
<dbReference type="Pfam" id="PF00069">
    <property type="entry name" value="Pkinase"/>
    <property type="match status" value="3"/>
</dbReference>
<dbReference type="Gene3D" id="1.10.510.10">
    <property type="entry name" value="Transferase(Phosphotransferase) domain 1"/>
    <property type="match status" value="3"/>
</dbReference>
<evidence type="ECO:0000256" key="5">
    <source>
        <dbReference type="ARBA" id="ARBA00022777"/>
    </source>
</evidence>
<evidence type="ECO:0000313" key="12">
    <source>
        <dbReference type="EMBL" id="VTJ85443.1"/>
    </source>
</evidence>
<organism evidence="12 13">
    <name type="scientific">Marmota monax</name>
    <name type="common">Woodchuck</name>
    <dbReference type="NCBI Taxonomy" id="9995"/>
    <lineage>
        <taxon>Eukaryota</taxon>
        <taxon>Metazoa</taxon>
        <taxon>Chordata</taxon>
        <taxon>Craniata</taxon>
        <taxon>Vertebrata</taxon>
        <taxon>Euteleostomi</taxon>
        <taxon>Mammalia</taxon>
        <taxon>Eutheria</taxon>
        <taxon>Euarchontoglires</taxon>
        <taxon>Glires</taxon>
        <taxon>Rodentia</taxon>
        <taxon>Sciuromorpha</taxon>
        <taxon>Sciuridae</taxon>
        <taxon>Xerinae</taxon>
        <taxon>Marmotini</taxon>
        <taxon>Marmota</taxon>
    </lineage>
</organism>
<feature type="region of interest" description="Disordered" evidence="10">
    <location>
        <begin position="1402"/>
        <end position="1427"/>
    </location>
</feature>
<keyword evidence="6 9" id="KW-0067">ATP-binding</keyword>
<keyword evidence="3" id="KW-0808">Transferase</keyword>
<dbReference type="FunFam" id="1.10.510.10:FF:000571">
    <property type="entry name" value="Maternal embryonic leucine zipper kinase"/>
    <property type="match status" value="3"/>
</dbReference>
<dbReference type="PROSITE" id="PS00107">
    <property type="entry name" value="PROTEIN_KINASE_ATP"/>
    <property type="match status" value="3"/>
</dbReference>
<proteinExistence type="predicted"/>
<dbReference type="GO" id="GO:0005524">
    <property type="term" value="F:ATP binding"/>
    <property type="evidence" value="ECO:0007669"/>
    <property type="project" value="UniProtKB-UniRule"/>
</dbReference>
<dbReference type="CDD" id="cd14003">
    <property type="entry name" value="STKc_AMPK-like"/>
    <property type="match status" value="3"/>
</dbReference>
<feature type="binding site" evidence="9">
    <location>
        <position position="484"/>
    </location>
    <ligand>
        <name>ATP</name>
        <dbReference type="ChEBI" id="CHEBI:30616"/>
    </ligand>
</feature>
<evidence type="ECO:0000313" key="13">
    <source>
        <dbReference type="Proteomes" id="UP000335636"/>
    </source>
</evidence>
<gene>
    <name evidence="12" type="ORF">MONAX_5E006531</name>
</gene>
<keyword evidence="5" id="KW-0418">Kinase</keyword>
<dbReference type="SUPFAM" id="SSF56112">
    <property type="entry name" value="Protein kinase-like (PK-like)"/>
    <property type="match status" value="3"/>
</dbReference>
<dbReference type="InterPro" id="IPR017441">
    <property type="entry name" value="Protein_kinase_ATP_BS"/>
</dbReference>
<dbReference type="PANTHER" id="PTHR24346">
    <property type="entry name" value="MAP/MICROTUBULE AFFINITY-REGULATING KINASE"/>
    <property type="match status" value="1"/>
</dbReference>
<feature type="compositionally biased region" description="Basic and acidic residues" evidence="10">
    <location>
        <begin position="1402"/>
        <end position="1416"/>
    </location>
</feature>
<keyword evidence="4 9" id="KW-0547">Nucleotide-binding</keyword>
<feature type="domain" description="Protein kinase" evidence="11">
    <location>
        <begin position="877"/>
        <end position="1126"/>
    </location>
</feature>
<feature type="domain" description="Protein kinase" evidence="11">
    <location>
        <begin position="32"/>
        <end position="281"/>
    </location>
</feature>
<comment type="catalytic activity">
    <reaction evidence="8">
        <text>L-seryl-[protein] + ATP = O-phospho-L-seryl-[protein] + ADP + H(+)</text>
        <dbReference type="Rhea" id="RHEA:17989"/>
        <dbReference type="Rhea" id="RHEA-COMP:9863"/>
        <dbReference type="Rhea" id="RHEA-COMP:11604"/>
        <dbReference type="ChEBI" id="CHEBI:15378"/>
        <dbReference type="ChEBI" id="CHEBI:29999"/>
        <dbReference type="ChEBI" id="CHEBI:30616"/>
        <dbReference type="ChEBI" id="CHEBI:83421"/>
        <dbReference type="ChEBI" id="CHEBI:456216"/>
        <dbReference type="EC" id="2.7.11.1"/>
    </reaction>
</comment>
<dbReference type="InterPro" id="IPR008271">
    <property type="entry name" value="Ser/Thr_kinase_AS"/>
</dbReference>
<name>A0A5E4CUG7_MARMO</name>
<dbReference type="Proteomes" id="UP000335636">
    <property type="component" value="Unassembled WGS sequence"/>
</dbReference>
<feature type="region of interest" description="Disordered" evidence="10">
    <location>
        <begin position="1282"/>
        <end position="1319"/>
    </location>
</feature>
<feature type="region of interest" description="Disordered" evidence="10">
    <location>
        <begin position="1233"/>
        <end position="1260"/>
    </location>
</feature>
<accession>A0A5E4CUG7</accession>
<protein>
    <recommendedName>
        <fullName evidence="1">non-specific serine/threonine protein kinase</fullName>
        <ecNumber evidence="1">2.7.11.1</ecNumber>
    </recommendedName>
</protein>
<dbReference type="FunFam" id="3.30.200.20:FF:000003">
    <property type="entry name" value="Non-specific serine/threonine protein kinase"/>
    <property type="match status" value="1"/>
</dbReference>
<dbReference type="GO" id="GO:0005829">
    <property type="term" value="C:cytosol"/>
    <property type="evidence" value="ECO:0007669"/>
    <property type="project" value="TreeGrafter"/>
</dbReference>
<evidence type="ECO:0000256" key="10">
    <source>
        <dbReference type="SAM" id="MobiDB-lite"/>
    </source>
</evidence>
<keyword evidence="2" id="KW-0723">Serine/threonine-protein kinase</keyword>
<feature type="binding site" evidence="9">
    <location>
        <position position="61"/>
    </location>
    <ligand>
        <name>ATP</name>
        <dbReference type="ChEBI" id="CHEBI:30616"/>
    </ligand>
</feature>
<feature type="compositionally biased region" description="Pro residues" evidence="10">
    <location>
        <begin position="1361"/>
        <end position="1375"/>
    </location>
</feature>
<dbReference type="PANTHER" id="PTHR24346:SF85">
    <property type="entry name" value="RIKEN CDNA 1810024B03 GENE"/>
    <property type="match status" value="1"/>
</dbReference>
<dbReference type="GO" id="GO:0004674">
    <property type="term" value="F:protein serine/threonine kinase activity"/>
    <property type="evidence" value="ECO:0007669"/>
    <property type="project" value="UniProtKB-KW"/>
</dbReference>
<dbReference type="GO" id="GO:0035556">
    <property type="term" value="P:intracellular signal transduction"/>
    <property type="evidence" value="ECO:0007669"/>
    <property type="project" value="TreeGrafter"/>
</dbReference>